<dbReference type="InterPro" id="IPR003661">
    <property type="entry name" value="HisK_dim/P_dom"/>
</dbReference>
<keyword evidence="9" id="KW-0902">Two-component regulatory system</keyword>
<evidence type="ECO:0000256" key="3">
    <source>
        <dbReference type="ARBA" id="ARBA00012438"/>
    </source>
</evidence>
<evidence type="ECO:0000259" key="12">
    <source>
        <dbReference type="PROSITE" id="PS50109"/>
    </source>
</evidence>
<dbReference type="Gene3D" id="6.10.340.10">
    <property type="match status" value="1"/>
</dbReference>
<dbReference type="InterPro" id="IPR005467">
    <property type="entry name" value="His_kinase_dom"/>
</dbReference>
<dbReference type="PROSITE" id="PS50885">
    <property type="entry name" value="HAMP"/>
    <property type="match status" value="1"/>
</dbReference>
<dbReference type="Proteomes" id="UP000194161">
    <property type="component" value="Chromosome"/>
</dbReference>
<dbReference type="InterPro" id="IPR050428">
    <property type="entry name" value="TCS_sensor_his_kinase"/>
</dbReference>
<dbReference type="EMBL" id="CP021111">
    <property type="protein sequence ID" value="ARP93166.1"/>
    <property type="molecule type" value="Genomic_DNA"/>
</dbReference>
<accession>A0A1W6Z6W1</accession>
<feature type="domain" description="HAMP" evidence="13">
    <location>
        <begin position="195"/>
        <end position="248"/>
    </location>
</feature>
<dbReference type="PANTHER" id="PTHR45436">
    <property type="entry name" value="SENSOR HISTIDINE KINASE YKOH"/>
    <property type="match status" value="1"/>
</dbReference>
<dbReference type="SMART" id="SM00388">
    <property type="entry name" value="HisKA"/>
    <property type="match status" value="1"/>
</dbReference>
<evidence type="ECO:0000256" key="6">
    <source>
        <dbReference type="ARBA" id="ARBA00022692"/>
    </source>
</evidence>
<dbReference type="SUPFAM" id="SSF47384">
    <property type="entry name" value="Homodimeric domain of signal transducing histidine kinase"/>
    <property type="match status" value="1"/>
</dbReference>
<dbReference type="SUPFAM" id="SSF55874">
    <property type="entry name" value="ATPase domain of HSP90 chaperone/DNA topoisomerase II/histidine kinase"/>
    <property type="match status" value="1"/>
</dbReference>
<dbReference type="KEGG" id="bgm:CAL15_01450"/>
<organism evidence="14 15">
    <name type="scientific">Bordetella genomosp. 13</name>
    <dbReference type="NCBI Taxonomy" id="463040"/>
    <lineage>
        <taxon>Bacteria</taxon>
        <taxon>Pseudomonadati</taxon>
        <taxon>Pseudomonadota</taxon>
        <taxon>Betaproteobacteria</taxon>
        <taxon>Burkholderiales</taxon>
        <taxon>Alcaligenaceae</taxon>
        <taxon>Bordetella</taxon>
    </lineage>
</organism>
<evidence type="ECO:0000256" key="1">
    <source>
        <dbReference type="ARBA" id="ARBA00000085"/>
    </source>
</evidence>
<dbReference type="InterPro" id="IPR036890">
    <property type="entry name" value="HATPase_C_sf"/>
</dbReference>
<reference evidence="14 15" key="1">
    <citation type="submission" date="2017-05" db="EMBL/GenBank/DDBJ databases">
        <title>Complete and WGS of Bordetella genogroups.</title>
        <authorList>
            <person name="Spilker T."/>
            <person name="LiPuma J."/>
        </authorList>
    </citation>
    <scope>NUCLEOTIDE SEQUENCE [LARGE SCALE GENOMIC DNA]</scope>
    <source>
        <strain evidence="14 15">AU7206</strain>
    </source>
</reference>
<dbReference type="PROSITE" id="PS50109">
    <property type="entry name" value="HIS_KIN"/>
    <property type="match status" value="1"/>
</dbReference>
<evidence type="ECO:0000256" key="8">
    <source>
        <dbReference type="ARBA" id="ARBA00022989"/>
    </source>
</evidence>
<feature type="domain" description="Histidine kinase" evidence="12">
    <location>
        <begin position="256"/>
        <end position="456"/>
    </location>
</feature>
<evidence type="ECO:0000256" key="9">
    <source>
        <dbReference type="ARBA" id="ARBA00023012"/>
    </source>
</evidence>
<dbReference type="PANTHER" id="PTHR45436:SF16">
    <property type="entry name" value="HISTIDINE KINASE"/>
    <property type="match status" value="1"/>
</dbReference>
<dbReference type="GO" id="GO:0005886">
    <property type="term" value="C:plasma membrane"/>
    <property type="evidence" value="ECO:0007669"/>
    <property type="project" value="TreeGrafter"/>
</dbReference>
<sequence length="458" mass="50300">MASSRVQPLDDANRSASGVRPNCRRDQLVIAKAKASTEMAKSIERRIRHTVMGAVATTLFVAIFSVLIANERLEQSIVTLDMQTERDFMLELAHQDKPFQWTTATLQALYIPRALVGTVEVPQIFRPEAFPFAGEIHSGDATFMVASSETANGRLYLAKDISNFEQQEAVFARFLAILSIAMVILASLLARFTGRRLAAPLTRMAEQIAITEPAPAMPRISVQYSDLELQEISGSFNRFLDEIESYVQREKSLLGMASHELRTPIAIIAGALDGIETREQSSPTDQRALRRIRRAVDEMGANVDVILKLTRREAHALAPVALAGTIEDVLDDATTARGERERVRFHRLAEPVVMADAALVKMLVRNLLHNALQHTPGTVEVRLDAQWLEIADQGAGLPEPYRRQLAGDTAHAASQSRSGLGLFIVTLVCERLGWKLKVGGTEGAGMAVRVAFTAEAGQ</sequence>
<gene>
    <name evidence="14" type="ORF">CAL15_01450</name>
</gene>
<keyword evidence="4" id="KW-0597">Phosphoprotein</keyword>
<dbReference type="Gene3D" id="1.10.287.130">
    <property type="match status" value="1"/>
</dbReference>
<dbReference type="EC" id="2.7.13.3" evidence="3"/>
<keyword evidence="15" id="KW-1185">Reference proteome</keyword>
<evidence type="ECO:0000256" key="2">
    <source>
        <dbReference type="ARBA" id="ARBA00004370"/>
    </source>
</evidence>
<dbReference type="InterPro" id="IPR036097">
    <property type="entry name" value="HisK_dim/P_sf"/>
</dbReference>
<evidence type="ECO:0000256" key="10">
    <source>
        <dbReference type="SAM" id="MobiDB-lite"/>
    </source>
</evidence>
<dbReference type="InterPro" id="IPR003660">
    <property type="entry name" value="HAMP_dom"/>
</dbReference>
<proteinExistence type="predicted"/>
<dbReference type="Gene3D" id="3.30.565.10">
    <property type="entry name" value="Histidine kinase-like ATPase, C-terminal domain"/>
    <property type="match status" value="1"/>
</dbReference>
<protein>
    <recommendedName>
        <fullName evidence="3">histidine kinase</fullName>
        <ecNumber evidence="3">2.7.13.3</ecNumber>
    </recommendedName>
</protein>
<dbReference type="CDD" id="cd00082">
    <property type="entry name" value="HisKA"/>
    <property type="match status" value="1"/>
</dbReference>
<feature type="region of interest" description="Disordered" evidence="10">
    <location>
        <begin position="1"/>
        <end position="20"/>
    </location>
</feature>
<feature type="transmembrane region" description="Helical" evidence="11">
    <location>
        <begin position="51"/>
        <end position="69"/>
    </location>
</feature>
<keyword evidence="11" id="KW-0472">Membrane</keyword>
<name>A0A1W6Z6W1_9BORD</name>
<dbReference type="InterPro" id="IPR003594">
    <property type="entry name" value="HATPase_dom"/>
</dbReference>
<dbReference type="AlphaFoldDB" id="A0A1W6Z6W1"/>
<dbReference type="OrthoDB" id="9121563at2"/>
<keyword evidence="7" id="KW-0418">Kinase</keyword>
<dbReference type="Pfam" id="PF02518">
    <property type="entry name" value="HATPase_c"/>
    <property type="match status" value="1"/>
</dbReference>
<comment type="catalytic activity">
    <reaction evidence="1">
        <text>ATP + protein L-histidine = ADP + protein N-phospho-L-histidine.</text>
        <dbReference type="EC" id="2.7.13.3"/>
    </reaction>
</comment>
<evidence type="ECO:0000313" key="14">
    <source>
        <dbReference type="EMBL" id="ARP93166.1"/>
    </source>
</evidence>
<keyword evidence="8 11" id="KW-1133">Transmembrane helix</keyword>
<dbReference type="SMART" id="SM00387">
    <property type="entry name" value="HATPase_c"/>
    <property type="match status" value="1"/>
</dbReference>
<dbReference type="GO" id="GO:0000155">
    <property type="term" value="F:phosphorelay sensor kinase activity"/>
    <property type="evidence" value="ECO:0007669"/>
    <property type="project" value="InterPro"/>
</dbReference>
<evidence type="ECO:0000256" key="4">
    <source>
        <dbReference type="ARBA" id="ARBA00022553"/>
    </source>
</evidence>
<feature type="transmembrane region" description="Helical" evidence="11">
    <location>
        <begin position="170"/>
        <end position="190"/>
    </location>
</feature>
<keyword evidence="5" id="KW-0808">Transferase</keyword>
<dbReference type="STRING" id="463040.CAL15_01450"/>
<evidence type="ECO:0000256" key="11">
    <source>
        <dbReference type="SAM" id="Phobius"/>
    </source>
</evidence>
<dbReference type="Pfam" id="PF00512">
    <property type="entry name" value="HisKA"/>
    <property type="match status" value="1"/>
</dbReference>
<keyword evidence="6 11" id="KW-0812">Transmembrane</keyword>
<evidence type="ECO:0000256" key="7">
    <source>
        <dbReference type="ARBA" id="ARBA00022777"/>
    </source>
</evidence>
<comment type="subcellular location">
    <subcellularLocation>
        <location evidence="2">Membrane</location>
    </subcellularLocation>
</comment>
<evidence type="ECO:0000259" key="13">
    <source>
        <dbReference type="PROSITE" id="PS50885"/>
    </source>
</evidence>
<evidence type="ECO:0000256" key="5">
    <source>
        <dbReference type="ARBA" id="ARBA00022679"/>
    </source>
</evidence>
<evidence type="ECO:0000313" key="15">
    <source>
        <dbReference type="Proteomes" id="UP000194161"/>
    </source>
</evidence>